<name>A0AAD4N5G5_9BILA</name>
<reference evidence="3" key="1">
    <citation type="submission" date="2022-01" db="EMBL/GenBank/DDBJ databases">
        <title>Genome Sequence Resource for Two Populations of Ditylenchus destructor, the Migratory Endoparasitic Phytonematode.</title>
        <authorList>
            <person name="Zhang H."/>
            <person name="Lin R."/>
            <person name="Xie B."/>
        </authorList>
    </citation>
    <scope>NUCLEOTIDE SEQUENCE</scope>
    <source>
        <strain evidence="3">BazhouSP</strain>
    </source>
</reference>
<dbReference type="AlphaFoldDB" id="A0AAD4N5G5"/>
<protein>
    <submittedName>
        <fullName evidence="3">Macro domain-containing protein</fullName>
    </submittedName>
</protein>
<proteinExistence type="predicted"/>
<dbReference type="PROSITE" id="PS51154">
    <property type="entry name" value="MACRO"/>
    <property type="match status" value="1"/>
</dbReference>
<evidence type="ECO:0000256" key="1">
    <source>
        <dbReference type="SAM" id="MobiDB-lite"/>
    </source>
</evidence>
<dbReference type="Pfam" id="PF01661">
    <property type="entry name" value="Macro"/>
    <property type="match status" value="1"/>
</dbReference>
<gene>
    <name evidence="3" type="ORF">DdX_08469</name>
</gene>
<evidence type="ECO:0000259" key="2">
    <source>
        <dbReference type="PROSITE" id="PS51154"/>
    </source>
</evidence>
<dbReference type="PANTHER" id="PTHR11106:SF27">
    <property type="entry name" value="MACRO DOMAIN-CONTAINING PROTEIN"/>
    <property type="match status" value="1"/>
</dbReference>
<evidence type="ECO:0000313" key="3">
    <source>
        <dbReference type="EMBL" id="KAI1714374.1"/>
    </source>
</evidence>
<evidence type="ECO:0000313" key="4">
    <source>
        <dbReference type="Proteomes" id="UP001201812"/>
    </source>
</evidence>
<feature type="compositionally biased region" description="Basic residues" evidence="1">
    <location>
        <begin position="88"/>
        <end position="98"/>
    </location>
</feature>
<feature type="region of interest" description="Disordered" evidence="1">
    <location>
        <begin position="329"/>
        <end position="349"/>
    </location>
</feature>
<feature type="compositionally biased region" description="Polar residues" evidence="1">
    <location>
        <begin position="337"/>
        <end position="349"/>
    </location>
</feature>
<sequence length="530" mass="59498">MANSENGIDGYNKTRGTTSRDHNRKRSGVEAEDIADSFGRYKARKPSYTTFTDGHHHRPGSESNLGRDGVSDNKYNRVKGAYDDSLPIKRHHGHKKQRGYGDDYQRGGGMDMRGRNSKRRQMSPYDNMPYNRKKDGFSKSSGKFAILHEFTENDPDWINGVQELNRLRRRLGKFELLTLDPKLADKVSRVAFREPKIYSTTIKKPDKSVHKNMLKGIKQIFNRLLYAHLNCRSNTDCAGRKNPHVSLPFGILESYANKIGCFARLFKKPNKKDMKFAIYCLTSKKKSASRKHQSESGSLFNVEQQITEPKARAKMARKYGLSIRGVAHKKDSKQPLDGQQDQQFTSQNADGSLNTVIQVEKGDIVKSKVEAIVNPTNPELQSSTTGVNGNIQRSAGPQLLQYTKDNFPNGIKPGKAIVTPSFDIGKNEGMAKKIIHTNGPKLTEGAQPTDDDERTLASCYRECLDLAKREGIKSIAFPTIASGLYHYPKDKAATVAIKTVAEWLRQPENAAALDKITFTIYHSPEDEKVS</sequence>
<accession>A0AAD4N5G5</accession>
<dbReference type="EMBL" id="JAKKPZ010000013">
    <property type="protein sequence ID" value="KAI1714374.1"/>
    <property type="molecule type" value="Genomic_DNA"/>
</dbReference>
<organism evidence="3 4">
    <name type="scientific">Ditylenchus destructor</name>
    <dbReference type="NCBI Taxonomy" id="166010"/>
    <lineage>
        <taxon>Eukaryota</taxon>
        <taxon>Metazoa</taxon>
        <taxon>Ecdysozoa</taxon>
        <taxon>Nematoda</taxon>
        <taxon>Chromadorea</taxon>
        <taxon>Rhabditida</taxon>
        <taxon>Tylenchina</taxon>
        <taxon>Tylenchomorpha</taxon>
        <taxon>Sphaerularioidea</taxon>
        <taxon>Anguinidae</taxon>
        <taxon>Anguininae</taxon>
        <taxon>Ditylenchus</taxon>
    </lineage>
</organism>
<feature type="domain" description="Macro" evidence="2">
    <location>
        <begin position="344"/>
        <end position="530"/>
    </location>
</feature>
<dbReference type="Proteomes" id="UP001201812">
    <property type="component" value="Unassembled WGS sequence"/>
</dbReference>
<comment type="caution">
    <text evidence="3">The sequence shown here is derived from an EMBL/GenBank/DDBJ whole genome shotgun (WGS) entry which is preliminary data.</text>
</comment>
<dbReference type="SUPFAM" id="SSF52949">
    <property type="entry name" value="Macro domain-like"/>
    <property type="match status" value="1"/>
</dbReference>
<feature type="region of interest" description="Disordered" evidence="1">
    <location>
        <begin position="1"/>
        <end position="134"/>
    </location>
</feature>
<dbReference type="Gene3D" id="3.40.220.10">
    <property type="entry name" value="Leucine Aminopeptidase, subunit E, domain 1"/>
    <property type="match status" value="1"/>
</dbReference>
<dbReference type="InterPro" id="IPR002589">
    <property type="entry name" value="Macro_dom"/>
</dbReference>
<keyword evidence="4" id="KW-1185">Reference proteome</keyword>
<dbReference type="PANTHER" id="PTHR11106">
    <property type="entry name" value="GANGLIOSIDE INDUCED DIFFERENTIATION ASSOCIATED PROTEIN 2-RELATED"/>
    <property type="match status" value="1"/>
</dbReference>
<dbReference type="SMART" id="SM00506">
    <property type="entry name" value="A1pp"/>
    <property type="match status" value="1"/>
</dbReference>
<dbReference type="InterPro" id="IPR043472">
    <property type="entry name" value="Macro_dom-like"/>
</dbReference>